<dbReference type="PANTHER" id="PTHR13914:SF29">
    <property type="entry name" value="HYDROXYPROLINE DEHYDROGENASE"/>
    <property type="match status" value="1"/>
</dbReference>
<proteinExistence type="inferred from homology"/>
<evidence type="ECO:0000256" key="4">
    <source>
        <dbReference type="ARBA" id="ARBA00022630"/>
    </source>
</evidence>
<evidence type="ECO:0000256" key="2">
    <source>
        <dbReference type="ARBA" id="ARBA00005869"/>
    </source>
</evidence>
<dbReference type="InterPro" id="IPR002872">
    <property type="entry name" value="Proline_DH_dom"/>
</dbReference>
<evidence type="ECO:0000256" key="6">
    <source>
        <dbReference type="ARBA" id="ARBA00023002"/>
    </source>
</evidence>
<keyword evidence="15" id="KW-1185">Reference proteome</keyword>
<comment type="catalytic activity">
    <reaction evidence="12">
        <text>trans-4-hydroxy-L-proline + a quinone = (3R,5S)-1-pyrroline-3-hydroxy-5-carboxylate + a quinol + H(+)</text>
        <dbReference type="Rhea" id="RHEA:52512"/>
        <dbReference type="ChEBI" id="CHEBI:15378"/>
        <dbReference type="ChEBI" id="CHEBI:24646"/>
        <dbReference type="ChEBI" id="CHEBI:58375"/>
        <dbReference type="ChEBI" id="CHEBI:62612"/>
        <dbReference type="ChEBI" id="CHEBI:132124"/>
        <dbReference type="EC" id="1.5.5.3"/>
    </reaction>
</comment>
<evidence type="ECO:0000259" key="14">
    <source>
        <dbReference type="Pfam" id="PF01619"/>
    </source>
</evidence>
<keyword evidence="4" id="KW-0285">Flavoprotein</keyword>
<evidence type="ECO:0000256" key="5">
    <source>
        <dbReference type="ARBA" id="ARBA00022827"/>
    </source>
</evidence>
<evidence type="ECO:0000256" key="13">
    <source>
        <dbReference type="SAM" id="MobiDB-lite"/>
    </source>
</evidence>
<sequence length="1490" mass="159636">GNRGGRASDLGRGAELARLAEAVRPCHPAASENSHQLHLFAEAGGAVVFLGVVSVHHGDVSWLLARLVVVLCRSAAASRGCRGGGGGGCCSGCHKCRRRRQAAAVLPSPPPLLQPIATTQMKRHALDALDYEGNEEVEQFNEGHERHSGPQAEDAAEFREHFDQGDGDSRIMVPFEFSAYTCTLTKFSRTKRRLMFHGLRALPPPASLSARIRSSSPSSPNRLPPGRWPPDTMKVGWRRPGHPGACVAELVALAGLQPGALGHETVGHFRPHGAFNPVEPLQLGRLPAAVVPPPGSAVGHPVAQVAPVAGGQEGGLAGAVRPQPRLPQLNHAILQAPLEHPASVRLGHPVGHPAVVLNAAVPAAVHVQIAGHSKPDVRAPAVANVDALPVQVRVGVRLVQQDSNPVGRLHAGLAEHGAQLLQHRPVHPGRPVARPVALDAAVLRPEAPTVPVVRALHQMEICPLAARLFVETADQAQAEVVAQLSCGPAGPVVLQELVPVEVVVRAEQVGQLSGPAGVLLGVDRPQPGQQVGHASLGFSSGWRVVVHQGGGHRAQVAEGHIREQSVHALIEYQSVHRRRVELLDGEVGVQAAGSCGQAGQSQPEQPPAVAVRSEQLRHRVHAGVVGEPADVHESAAHGGSGAFAGRAGGGASLTSAGQVGHASRPGQDAKSDINFLDYRAVQASKTRAELIRALAVLHLCSIDLFVSRALLWMRLGRRLLGQRCFNALMRRSFFGQFVGGATEAELRQTAEAQRRQGLRPMIAVPMEEPMRKLSDEELTRLYEENTAKQVRAVELSAQLNSNRPKMQLKLTSLMPTSLLQKLATLHGDLAVADAASEVLSQLLQLAVPDTPCSTKSRQQQQDLLRRLLPAASDAGRLSDQLLAAVVRTRRVFDAAKRHSVQILIDAEYSHINPGISLFYLALATVYNAEDYCMVFNTYQCYLRDTIDTYNWHMDLLLSTSRRGVRAGAKIVRGAYLHWENGQGAEINGGRSRVWSSLEETNCSYNRAVSIALDRIVTEGSNSSRHEVILATQNSNSISLCLDGMRRRCISPESGAVSFGQLYGMADYISVPLAQSGYQVYKSIPYGSVDETLLYLVRRANENKLIFDGTLTSLTQSGLLSISGSTGASANCSRRQAASRLLYRALRHLLPHREALTRQAFSEATGCSSSQQQYVSVRVLPADLVAAGGFINWQTKPSESLQVLSPSRVWPLGYKNRRQCAPGLPFGSVGCHSDSCSGKLPPPLTLCQPDLLVLASDARSLSPVHISQGSDGLRRVDELAAQLRAHSVGGAPAVALVGLDEEAQLGGRVQLERGRTGDAASVKPGRHEVGELNSGSHLVSAELVGHPASRQLPHAEVLVQDLNDGGVEQQQRLRRKQPNSATLAGIIVPRVADLQWKRANHSYTIDWDGRGATFSAELCMSGLRSISGSTGASANCSRRQAASRLLYRALRHLLPHREALTRQAFSEATGCSSSQQQYVSVRVLVNSAGVQ</sequence>
<keyword evidence="6" id="KW-0560">Oxidoreductase</keyword>
<evidence type="ECO:0000313" key="15">
    <source>
        <dbReference type="Proteomes" id="UP000095280"/>
    </source>
</evidence>
<keyword evidence="5" id="KW-0274">FAD</keyword>
<dbReference type="Pfam" id="PF01619">
    <property type="entry name" value="Pro_dh"/>
    <property type="match status" value="1"/>
</dbReference>
<keyword evidence="7" id="KW-0642">Proline metabolism</keyword>
<dbReference type="WBParaSite" id="maker-uti_cns_0014598-snap-gene-0.2-mRNA-1">
    <property type="protein sequence ID" value="maker-uti_cns_0014598-snap-gene-0.2-mRNA-1"/>
    <property type="gene ID" value="maker-uti_cns_0014598-snap-gene-0.2"/>
</dbReference>
<evidence type="ECO:0000256" key="8">
    <source>
        <dbReference type="ARBA" id="ARBA00039089"/>
    </source>
</evidence>
<evidence type="ECO:0000256" key="12">
    <source>
        <dbReference type="ARBA" id="ARBA00048242"/>
    </source>
</evidence>
<dbReference type="GO" id="GO:0005739">
    <property type="term" value="C:mitochondrion"/>
    <property type="evidence" value="ECO:0007669"/>
    <property type="project" value="TreeGrafter"/>
</dbReference>
<dbReference type="EC" id="1.5.5.2" evidence="3"/>
<dbReference type="GO" id="GO:0004657">
    <property type="term" value="F:proline dehydrogenase activity"/>
    <property type="evidence" value="ECO:0007669"/>
    <property type="project" value="UniProtKB-EC"/>
</dbReference>
<dbReference type="Proteomes" id="UP000095280">
    <property type="component" value="Unplaced"/>
</dbReference>
<evidence type="ECO:0000256" key="7">
    <source>
        <dbReference type="ARBA" id="ARBA00023062"/>
    </source>
</evidence>
<dbReference type="InterPro" id="IPR015659">
    <property type="entry name" value="Proline_oxidase"/>
</dbReference>
<protein>
    <recommendedName>
        <fullName evidence="9">Hydroxyproline dehydrogenase</fullName>
        <ecNumber evidence="3">1.5.5.2</ecNumber>
        <ecNumber evidence="8">1.5.5.3</ecNumber>
    </recommendedName>
    <alternativeName>
        <fullName evidence="10">Probable proline dehydrogenase 2</fullName>
    </alternativeName>
    <alternativeName>
        <fullName evidence="11">Probable proline oxidase 2</fullName>
    </alternativeName>
</protein>
<dbReference type="InterPro" id="IPR029041">
    <property type="entry name" value="FAD-linked_oxidoreductase-like"/>
</dbReference>
<feature type="region of interest" description="Disordered" evidence="13">
    <location>
        <begin position="206"/>
        <end position="228"/>
    </location>
</feature>
<evidence type="ECO:0000256" key="11">
    <source>
        <dbReference type="ARBA" id="ARBA00042107"/>
    </source>
</evidence>
<feature type="domain" description="Proline dehydrogenase" evidence="14">
    <location>
        <begin position="748"/>
        <end position="1103"/>
    </location>
</feature>
<name>A0A1I8IQ01_9PLAT</name>
<accession>A0A1I8IQ01</accession>
<dbReference type="GO" id="GO:0010133">
    <property type="term" value="P:L-proline catabolic process to L-glutamate"/>
    <property type="evidence" value="ECO:0007669"/>
    <property type="project" value="TreeGrafter"/>
</dbReference>
<evidence type="ECO:0000256" key="10">
    <source>
        <dbReference type="ARBA" id="ARBA00041945"/>
    </source>
</evidence>
<reference evidence="16" key="1">
    <citation type="submission" date="2016-11" db="UniProtKB">
        <authorList>
            <consortium name="WormBaseParasite"/>
        </authorList>
    </citation>
    <scope>IDENTIFICATION</scope>
</reference>
<feature type="compositionally biased region" description="Low complexity" evidence="13">
    <location>
        <begin position="207"/>
        <end position="221"/>
    </location>
</feature>
<evidence type="ECO:0000256" key="1">
    <source>
        <dbReference type="ARBA" id="ARBA00001974"/>
    </source>
</evidence>
<dbReference type="SUPFAM" id="SSF51730">
    <property type="entry name" value="FAD-linked oxidoreductase"/>
    <property type="match status" value="1"/>
</dbReference>
<dbReference type="GO" id="GO:0071949">
    <property type="term" value="F:FAD binding"/>
    <property type="evidence" value="ECO:0007669"/>
    <property type="project" value="TreeGrafter"/>
</dbReference>
<dbReference type="Gene3D" id="3.20.20.220">
    <property type="match status" value="1"/>
</dbReference>
<dbReference type="PANTHER" id="PTHR13914">
    <property type="entry name" value="PROLINE OXIDASE"/>
    <property type="match status" value="1"/>
</dbReference>
<comment type="similarity">
    <text evidence="2">Belongs to the proline oxidase family.</text>
</comment>
<evidence type="ECO:0000256" key="3">
    <source>
        <dbReference type="ARBA" id="ARBA00012695"/>
    </source>
</evidence>
<evidence type="ECO:0000313" key="16">
    <source>
        <dbReference type="WBParaSite" id="maker-uti_cns_0014598-snap-gene-0.2-mRNA-1"/>
    </source>
</evidence>
<dbReference type="EC" id="1.5.5.3" evidence="8"/>
<organism evidence="15 16">
    <name type="scientific">Macrostomum lignano</name>
    <dbReference type="NCBI Taxonomy" id="282301"/>
    <lineage>
        <taxon>Eukaryota</taxon>
        <taxon>Metazoa</taxon>
        <taxon>Spiralia</taxon>
        <taxon>Lophotrochozoa</taxon>
        <taxon>Platyhelminthes</taxon>
        <taxon>Rhabditophora</taxon>
        <taxon>Macrostomorpha</taxon>
        <taxon>Macrostomida</taxon>
        <taxon>Macrostomidae</taxon>
        <taxon>Macrostomum</taxon>
    </lineage>
</organism>
<comment type="cofactor">
    <cofactor evidence="1">
        <name>FAD</name>
        <dbReference type="ChEBI" id="CHEBI:57692"/>
    </cofactor>
</comment>
<evidence type="ECO:0000256" key="9">
    <source>
        <dbReference type="ARBA" id="ARBA00040259"/>
    </source>
</evidence>